<reference evidence="2 3" key="1">
    <citation type="submission" date="2023-07" db="EMBL/GenBank/DDBJ databases">
        <title>The novel representative of Negativicutes class, Anaeroselena agilis gen. nov. sp. nov.</title>
        <authorList>
            <person name="Prokofeva M.I."/>
            <person name="Elcheninov A.G."/>
            <person name="Klyukina A."/>
            <person name="Kublanov I.V."/>
            <person name="Frolov E.N."/>
            <person name="Podosokorskaya O.A."/>
        </authorList>
    </citation>
    <scope>NUCLEOTIDE SEQUENCE [LARGE SCALE GENOMIC DNA]</scope>
    <source>
        <strain evidence="2 3">4137-cl</strain>
    </source>
</reference>
<dbReference type="EMBL" id="JAUOZS010000001">
    <property type="protein sequence ID" value="MDT8902650.1"/>
    <property type="molecule type" value="Genomic_DNA"/>
</dbReference>
<evidence type="ECO:0000256" key="1">
    <source>
        <dbReference type="SAM" id="SignalP"/>
    </source>
</evidence>
<feature type="signal peptide" evidence="1">
    <location>
        <begin position="1"/>
        <end position="22"/>
    </location>
</feature>
<proteinExistence type="predicted"/>
<keyword evidence="3" id="KW-1185">Reference proteome</keyword>
<evidence type="ECO:0000313" key="3">
    <source>
        <dbReference type="Proteomes" id="UP001254848"/>
    </source>
</evidence>
<gene>
    <name evidence="2" type="ORF">Q4T40_15480</name>
</gene>
<protein>
    <submittedName>
        <fullName evidence="2">Uncharacterized protein</fullName>
    </submittedName>
</protein>
<name>A0ABU3P1U6_9FIRM</name>
<dbReference type="RefSeq" id="WP_413781127.1">
    <property type="nucleotide sequence ID" value="NZ_JAUOZS010000001.1"/>
</dbReference>
<organism evidence="2 3">
    <name type="scientific">Anaeroselena agilis</name>
    <dbReference type="NCBI Taxonomy" id="3063788"/>
    <lineage>
        <taxon>Bacteria</taxon>
        <taxon>Bacillati</taxon>
        <taxon>Bacillota</taxon>
        <taxon>Negativicutes</taxon>
        <taxon>Acetonemataceae</taxon>
        <taxon>Anaeroselena</taxon>
    </lineage>
</organism>
<comment type="caution">
    <text evidence="2">The sequence shown here is derived from an EMBL/GenBank/DDBJ whole genome shotgun (WGS) entry which is preliminary data.</text>
</comment>
<evidence type="ECO:0000313" key="2">
    <source>
        <dbReference type="EMBL" id="MDT8902650.1"/>
    </source>
</evidence>
<sequence length="218" mass="24927">MKKTVALLVLVSCLFIAQTAFAGLDDKRSDIVAKFGEYRMVLDDNGRIWTKADWETGGKEVASTYIYYYMAKDVKVQLDVMYAEKKGDKNPYVRAQRFTPDWAIQLKELKVYFPEVYALVTSPEAHVFTTREKLTKNFLDEKSPVTLGVMVAKEPQSVPGMYTLVSFNIKGEGTYIKDPKAINGDTYISEIVVERTLKRNTVDPNDTKNWSFQENVFK</sequence>
<feature type="chain" id="PRO_5046865490" evidence="1">
    <location>
        <begin position="23"/>
        <end position="218"/>
    </location>
</feature>
<accession>A0ABU3P1U6</accession>
<keyword evidence="1" id="KW-0732">Signal</keyword>
<dbReference type="Proteomes" id="UP001254848">
    <property type="component" value="Unassembled WGS sequence"/>
</dbReference>